<dbReference type="InterPro" id="IPR017441">
    <property type="entry name" value="Protein_kinase_ATP_BS"/>
</dbReference>
<evidence type="ECO:0000259" key="9">
    <source>
        <dbReference type="PROSITE" id="PS50011"/>
    </source>
</evidence>
<keyword evidence="4 7" id="KW-0547">Nucleotide-binding</keyword>
<reference evidence="11" key="1">
    <citation type="submission" date="2023-07" db="EMBL/GenBank/DDBJ databases">
        <title>Whole genome shotgun sequence of Streptomyces cacaoi subsp. asoensis NBRC 13813.</title>
        <authorList>
            <person name="Komaki H."/>
            <person name="Tamura T."/>
        </authorList>
    </citation>
    <scope>NUCLEOTIDE SEQUENCE [LARGE SCALE GENOMIC DNA]</scope>
    <source>
        <strain evidence="11">NBRC 13813</strain>
    </source>
</reference>
<name>A0ABQ3RS65_9ACTN</name>
<keyword evidence="2" id="KW-0808">Transferase</keyword>
<organism evidence="10 11">
    <name type="scientific">Streptomyces asoensis</name>
    <dbReference type="NCBI Taxonomy" id="249586"/>
    <lineage>
        <taxon>Bacteria</taxon>
        <taxon>Bacillati</taxon>
        <taxon>Actinomycetota</taxon>
        <taxon>Actinomycetes</taxon>
        <taxon>Kitasatosporales</taxon>
        <taxon>Streptomycetaceae</taxon>
        <taxon>Streptomyces</taxon>
    </lineage>
</organism>
<dbReference type="PROSITE" id="PS50011">
    <property type="entry name" value="PROTEIN_KINASE_DOM"/>
    <property type="match status" value="1"/>
</dbReference>
<evidence type="ECO:0000256" key="4">
    <source>
        <dbReference type="ARBA" id="ARBA00022741"/>
    </source>
</evidence>
<dbReference type="EMBL" id="BNEB01000001">
    <property type="protein sequence ID" value="GHI58620.1"/>
    <property type="molecule type" value="Genomic_DNA"/>
</dbReference>
<gene>
    <name evidence="10" type="ORF">Saso_02700</name>
</gene>
<dbReference type="InterPro" id="IPR008271">
    <property type="entry name" value="Ser/Thr_kinase_AS"/>
</dbReference>
<feature type="domain" description="Protein kinase" evidence="9">
    <location>
        <begin position="15"/>
        <end position="265"/>
    </location>
</feature>
<feature type="compositionally biased region" description="Low complexity" evidence="8">
    <location>
        <begin position="269"/>
        <end position="293"/>
    </location>
</feature>
<dbReference type="InterPro" id="IPR000719">
    <property type="entry name" value="Prot_kinase_dom"/>
</dbReference>
<dbReference type="PROSITE" id="PS00108">
    <property type="entry name" value="PROTEIN_KINASE_ST"/>
    <property type="match status" value="1"/>
</dbReference>
<feature type="region of interest" description="Disordered" evidence="8">
    <location>
        <begin position="333"/>
        <end position="358"/>
    </location>
</feature>
<dbReference type="SUPFAM" id="SSF56112">
    <property type="entry name" value="Protein kinase-like (PK-like)"/>
    <property type="match status" value="1"/>
</dbReference>
<evidence type="ECO:0000256" key="1">
    <source>
        <dbReference type="ARBA" id="ARBA00010062"/>
    </source>
</evidence>
<dbReference type="PROSITE" id="PS00107">
    <property type="entry name" value="PROTEIN_KINASE_ATP"/>
    <property type="match status" value="1"/>
</dbReference>
<accession>A0ABQ3RS65</accession>
<dbReference type="Pfam" id="PF00069">
    <property type="entry name" value="Pkinase"/>
    <property type="match status" value="1"/>
</dbReference>
<dbReference type="GeneID" id="91468208"/>
<sequence>MEPLRTGDPSRLGRYRLLRRLGVGGMGVVFLARAPGGAIAAVKTVRSSYAQEPGFRARFRREVAVARQVDSPWVVPLLDADADAETPWLATSYVPGPSLSETVDTFGPLALTSVRTLGVRLAEALEAVHAAGLVHRDVKPGNILLAPDGPRLIDFGIARAPEATALTSSGVIVGSPGFLSPEQARALGGEIGPPSDVFSLGCVLAFAGTGVRPFGGGGAPGVLLRTVYEDPDPDALPDALAPLLKDCLHKDPSHRPALPRLREALAGRASEQAGADEGAEAGEAPGTGPAGSARDTGPAVGSGSGWLPEPVTRLINDRAAAVLTLGAVEPTQVSAPADPAAPGSSASPGSSAPQVSPDAVTLTAVTAAPPAAPGVSRRRFMVLGSTAGVVAAGGGGAWWWSTRSGTPGTPSSGASPRPDLVVAFHGDLTGPGKADGNAQLNGARLAVEQIDAEKDHPFRFRLVPHDDGGDPARADALAQRLTRDAGVRAVLGPTGDACFLGAEAAYTKAAMPVVTVSVDVDLDGRSFGYDQFRSHAALHVERSLLAAPCVRWLSNHADARKVFLVDDRAQGDIAWTLCDLTQRALRRAGRDSVLTSVPAGRIDYASLAARVRSAHADAVVFTGDAARAAGFATALRGSGFTGTRMATEQAFGPAFLSAAGAAATGWVFVTSFVDPAVRPAARAFAAAYRRRFGAAPGRYAAEAYDAVRFLAAACTKDGAAVRERGAIARRLREVAHTGITRTVRYRAGQGFNNDAMFDYQVTDGRFRYLGQYEEAAVS</sequence>
<dbReference type="Pfam" id="PF13458">
    <property type="entry name" value="Peripla_BP_6"/>
    <property type="match status" value="1"/>
</dbReference>
<feature type="binding site" evidence="7">
    <location>
        <position position="43"/>
    </location>
    <ligand>
        <name>ATP</name>
        <dbReference type="ChEBI" id="CHEBI:30616"/>
    </ligand>
</feature>
<keyword evidence="5" id="KW-0418">Kinase</keyword>
<evidence type="ECO:0000256" key="7">
    <source>
        <dbReference type="PROSITE-ProRule" id="PRU10141"/>
    </source>
</evidence>
<comment type="similarity">
    <text evidence="1">Belongs to the leucine-binding protein family.</text>
</comment>
<evidence type="ECO:0000313" key="10">
    <source>
        <dbReference type="EMBL" id="GHI58620.1"/>
    </source>
</evidence>
<keyword evidence="11" id="KW-1185">Reference proteome</keyword>
<comment type="caution">
    <text evidence="10">The sequence shown here is derived from an EMBL/GenBank/DDBJ whole genome shotgun (WGS) entry which is preliminary data.</text>
</comment>
<evidence type="ECO:0000256" key="5">
    <source>
        <dbReference type="ARBA" id="ARBA00022777"/>
    </source>
</evidence>
<dbReference type="Gene3D" id="1.10.510.10">
    <property type="entry name" value="Transferase(Phosphotransferase) domain 1"/>
    <property type="match status" value="1"/>
</dbReference>
<dbReference type="InterPro" id="IPR028081">
    <property type="entry name" value="Leu-bd"/>
</dbReference>
<dbReference type="PANTHER" id="PTHR43289:SF34">
    <property type="entry name" value="SERINE_THREONINE-PROTEIN KINASE YBDM-RELATED"/>
    <property type="match status" value="1"/>
</dbReference>
<proteinExistence type="inferred from homology"/>
<keyword evidence="3" id="KW-0732">Signal</keyword>
<feature type="region of interest" description="Disordered" evidence="8">
    <location>
        <begin position="267"/>
        <end position="305"/>
    </location>
</feature>
<feature type="compositionally biased region" description="Low complexity" evidence="8">
    <location>
        <begin position="334"/>
        <end position="358"/>
    </location>
</feature>
<dbReference type="RefSeq" id="WP_189917149.1">
    <property type="nucleotide sequence ID" value="NZ_BMSI01000001.1"/>
</dbReference>
<keyword evidence="6 7" id="KW-0067">ATP-binding</keyword>
<evidence type="ECO:0000256" key="2">
    <source>
        <dbReference type="ARBA" id="ARBA00022679"/>
    </source>
</evidence>
<evidence type="ECO:0000256" key="3">
    <source>
        <dbReference type="ARBA" id="ARBA00022729"/>
    </source>
</evidence>
<evidence type="ECO:0000313" key="11">
    <source>
        <dbReference type="Proteomes" id="UP000649259"/>
    </source>
</evidence>
<dbReference type="Gene3D" id="3.30.200.20">
    <property type="entry name" value="Phosphorylase Kinase, domain 1"/>
    <property type="match status" value="1"/>
</dbReference>
<dbReference type="Gene3D" id="3.40.50.2300">
    <property type="match status" value="2"/>
</dbReference>
<dbReference type="SMART" id="SM00220">
    <property type="entry name" value="S_TKc"/>
    <property type="match status" value="1"/>
</dbReference>
<evidence type="ECO:0000256" key="8">
    <source>
        <dbReference type="SAM" id="MobiDB-lite"/>
    </source>
</evidence>
<dbReference type="InterPro" id="IPR011009">
    <property type="entry name" value="Kinase-like_dom_sf"/>
</dbReference>
<dbReference type="PANTHER" id="PTHR43289">
    <property type="entry name" value="MITOGEN-ACTIVATED PROTEIN KINASE KINASE KINASE 20-RELATED"/>
    <property type="match status" value="1"/>
</dbReference>
<protein>
    <recommendedName>
        <fullName evidence="9">Protein kinase domain-containing protein</fullName>
    </recommendedName>
</protein>
<dbReference type="Proteomes" id="UP000649259">
    <property type="component" value="Unassembled WGS sequence"/>
</dbReference>
<evidence type="ECO:0000256" key="6">
    <source>
        <dbReference type="ARBA" id="ARBA00022840"/>
    </source>
</evidence>
<dbReference type="SUPFAM" id="SSF53822">
    <property type="entry name" value="Periplasmic binding protein-like I"/>
    <property type="match status" value="1"/>
</dbReference>
<dbReference type="InterPro" id="IPR028082">
    <property type="entry name" value="Peripla_BP_I"/>
</dbReference>
<dbReference type="CDD" id="cd14014">
    <property type="entry name" value="STKc_PknB_like"/>
    <property type="match status" value="1"/>
</dbReference>